<comment type="caution">
    <text evidence="1">The sequence shown here is derived from an EMBL/GenBank/DDBJ whole genome shotgun (WGS) entry which is preliminary data.</text>
</comment>
<keyword evidence="2" id="KW-1185">Reference proteome</keyword>
<dbReference type="Proteomes" id="UP000521872">
    <property type="component" value="Unassembled WGS sequence"/>
</dbReference>
<reference evidence="1 2" key="1">
    <citation type="submission" date="2019-12" db="EMBL/GenBank/DDBJ databases">
        <authorList>
            <person name="Floudas D."/>
            <person name="Bentzer J."/>
            <person name="Ahren D."/>
            <person name="Johansson T."/>
            <person name="Persson P."/>
            <person name="Tunlid A."/>
        </authorList>
    </citation>
    <scope>NUCLEOTIDE SEQUENCE [LARGE SCALE GENOMIC DNA]</scope>
    <source>
        <strain evidence="1 2">CBS 102.39</strain>
    </source>
</reference>
<name>A0A8H4QSN2_9AGAR</name>
<proteinExistence type="predicted"/>
<sequence length="173" mass="19297">MVQDTGATPTMIPNPDFQRRREKKIKEVSELKLDAVDTEVFDWDDSFLVIVVFALDCHYTVQERGKPKSNAASSPSSAPLLSIVATPQMSSWGRSGTEICLLREVRKKDLFSFQTCSRSLSLSSGSVCLKQQNQRVVVNINRSRLAFSAISLLKIVDLLGEQEVQRKGAHNAR</sequence>
<dbReference type="AlphaFoldDB" id="A0A8H4QSN2"/>
<evidence type="ECO:0000313" key="2">
    <source>
        <dbReference type="Proteomes" id="UP000521872"/>
    </source>
</evidence>
<protein>
    <submittedName>
        <fullName evidence="1">Uncharacterized protein</fullName>
    </submittedName>
</protein>
<dbReference type="EMBL" id="JAACJL010000031">
    <property type="protein sequence ID" value="KAF4616685.1"/>
    <property type="molecule type" value="Genomic_DNA"/>
</dbReference>
<evidence type="ECO:0000313" key="1">
    <source>
        <dbReference type="EMBL" id="KAF4616685.1"/>
    </source>
</evidence>
<organism evidence="1 2">
    <name type="scientific">Agrocybe pediades</name>
    <dbReference type="NCBI Taxonomy" id="84607"/>
    <lineage>
        <taxon>Eukaryota</taxon>
        <taxon>Fungi</taxon>
        <taxon>Dikarya</taxon>
        <taxon>Basidiomycota</taxon>
        <taxon>Agaricomycotina</taxon>
        <taxon>Agaricomycetes</taxon>
        <taxon>Agaricomycetidae</taxon>
        <taxon>Agaricales</taxon>
        <taxon>Agaricineae</taxon>
        <taxon>Strophariaceae</taxon>
        <taxon>Agrocybe</taxon>
    </lineage>
</organism>
<accession>A0A8H4QSN2</accession>
<gene>
    <name evidence="1" type="ORF">D9613_008810</name>
</gene>